<dbReference type="PANTHER" id="PTHR33112">
    <property type="entry name" value="DOMAIN PROTEIN, PUTATIVE-RELATED"/>
    <property type="match status" value="1"/>
</dbReference>
<accession>A0AAD6N930</accession>
<dbReference type="Proteomes" id="UP001219568">
    <property type="component" value="Unassembled WGS sequence"/>
</dbReference>
<evidence type="ECO:0000313" key="3">
    <source>
        <dbReference type="Proteomes" id="UP001219568"/>
    </source>
</evidence>
<proteinExistence type="predicted"/>
<organism evidence="2 3">
    <name type="scientific">Penicillium canescens</name>
    <dbReference type="NCBI Taxonomy" id="5083"/>
    <lineage>
        <taxon>Eukaryota</taxon>
        <taxon>Fungi</taxon>
        <taxon>Dikarya</taxon>
        <taxon>Ascomycota</taxon>
        <taxon>Pezizomycotina</taxon>
        <taxon>Eurotiomycetes</taxon>
        <taxon>Eurotiomycetidae</taxon>
        <taxon>Eurotiales</taxon>
        <taxon>Aspergillaceae</taxon>
        <taxon>Penicillium</taxon>
    </lineage>
</organism>
<protein>
    <recommendedName>
        <fullName evidence="1">Heterokaryon incompatibility domain-containing protein</fullName>
    </recommendedName>
</protein>
<reference evidence="2" key="1">
    <citation type="journal article" date="2023" name="IMA Fungus">
        <title>Comparative genomic study of the Penicillium genus elucidates a diverse pangenome and 15 lateral gene transfer events.</title>
        <authorList>
            <person name="Petersen C."/>
            <person name="Sorensen T."/>
            <person name="Nielsen M.R."/>
            <person name="Sondergaard T.E."/>
            <person name="Sorensen J.L."/>
            <person name="Fitzpatrick D.A."/>
            <person name="Frisvad J.C."/>
            <person name="Nielsen K.L."/>
        </authorList>
    </citation>
    <scope>NUCLEOTIDE SEQUENCE</scope>
    <source>
        <strain evidence="2">IBT 15450</strain>
    </source>
</reference>
<evidence type="ECO:0000313" key="2">
    <source>
        <dbReference type="EMBL" id="KAJ6041234.1"/>
    </source>
</evidence>
<evidence type="ECO:0000259" key="1">
    <source>
        <dbReference type="Pfam" id="PF06985"/>
    </source>
</evidence>
<gene>
    <name evidence="2" type="ORF">N7460_006624</name>
</gene>
<feature type="domain" description="Heterokaryon incompatibility" evidence="1">
    <location>
        <begin position="203"/>
        <end position="351"/>
    </location>
</feature>
<dbReference type="PANTHER" id="PTHR33112:SF15">
    <property type="entry name" value="HETEROKARYON INCOMPATIBILITY DOMAIN-CONTAINING PROTEIN"/>
    <property type="match status" value="1"/>
</dbReference>
<sequence length="708" mass="80503">MPIDSKGCGMLCEACQKIFRGQQILSTFSKTSDDQSSDWNPQAHHPSLQSFLNASDSGCPVCYEFRSSIGENRLEIFSDSSTSDEFSYWTLQQEGGGYDLSLELDDDYAKLIEERLDLRLEVLPLQIYDGPTENNSLLVGDSTASDAAFTQAFKWYKECLSMHTACNSSSHYLPSRLLSLSENDAGTIRLVITETERKVIDCYATLSHSWGDSNIITLLSSTLDSFKQNISLELLPKTFIEAIAVCRRFSISYLWIDSLCIIQDSVADWRAEAASMEGVYSSSRLNIMATASRNSHDGLFRSRDPRHLALCIVESEWTDAGNDRFSIVQDDMWQIEMTDAPLNQRGWVLQERILPPRALHYGQKQLLWECRELDACEKYPTGLPKALRNIHTGVKITDPVANRLYEHGWKSRDRDSVDKEKRLETVIDYAYELWSRWIYTYSSMRFTRYSDRLIAFSGLASRMRAILRDEYVAGLWRSRLIDELLWFTFGNGSIEYELRPYRPPDGGAPSWSWASLTGEVVTSKVDQFTSKVYHLDLKAVNVTPVSGREDDANNNNTSAILDGQIRIKGFLKRATLLKNVYHMPEEDYEAPATIYSVEVDGIQPFDTFVDEPMANRDTMGIVVLPVLTNLKDSDSDSKNKELHALLLRRPAGLPRGFYARVGYVSGPEKEFSGSQLGDFFTTTRLLPPRKEREEAVRCFEMRCESWSG</sequence>
<dbReference type="Pfam" id="PF06985">
    <property type="entry name" value="HET"/>
    <property type="match status" value="1"/>
</dbReference>
<dbReference type="EMBL" id="JAQJZL010000005">
    <property type="protein sequence ID" value="KAJ6041234.1"/>
    <property type="molecule type" value="Genomic_DNA"/>
</dbReference>
<keyword evidence="3" id="KW-1185">Reference proteome</keyword>
<dbReference type="AlphaFoldDB" id="A0AAD6N930"/>
<reference evidence="2" key="2">
    <citation type="submission" date="2023-01" db="EMBL/GenBank/DDBJ databases">
        <authorList>
            <person name="Petersen C."/>
        </authorList>
    </citation>
    <scope>NUCLEOTIDE SEQUENCE</scope>
    <source>
        <strain evidence="2">IBT 15450</strain>
    </source>
</reference>
<dbReference type="InterPro" id="IPR010730">
    <property type="entry name" value="HET"/>
</dbReference>
<comment type="caution">
    <text evidence="2">The sequence shown here is derived from an EMBL/GenBank/DDBJ whole genome shotgun (WGS) entry which is preliminary data.</text>
</comment>
<name>A0AAD6N930_PENCN</name>